<proteinExistence type="predicted"/>
<organism evidence="1 2">
    <name type="scientific">Staphylococcus epidermidis (strain ATCC 12228 / FDA PCI 1200)</name>
    <dbReference type="NCBI Taxonomy" id="176280"/>
    <lineage>
        <taxon>Bacteria</taxon>
        <taxon>Bacillati</taxon>
        <taxon>Bacillota</taxon>
        <taxon>Bacilli</taxon>
        <taxon>Bacillales</taxon>
        <taxon>Staphylococcaceae</taxon>
        <taxon>Staphylococcus</taxon>
    </lineage>
</organism>
<sequence length="42" mass="4950">MADYMNDIPVSIGFFIIKNRAPTWELCEVKIFMINNVLKINF</sequence>
<gene>
    <name evidence="1" type="ordered locus">SE_2359</name>
</gene>
<dbReference type="Proteomes" id="UP000001411">
    <property type="component" value="Chromosome"/>
</dbReference>
<evidence type="ECO:0000313" key="1">
    <source>
        <dbReference type="EMBL" id="AAO06002.1"/>
    </source>
</evidence>
<dbReference type="EMBL" id="AE015929">
    <property type="protein sequence ID" value="AAO06002.1"/>
    <property type="molecule type" value="Genomic_DNA"/>
</dbReference>
<accession>A0A0H2VII7</accession>
<dbReference type="KEGG" id="sep:SE_2359"/>
<evidence type="ECO:0000313" key="2">
    <source>
        <dbReference type="Proteomes" id="UP000001411"/>
    </source>
</evidence>
<dbReference type="AlphaFoldDB" id="A0A0H2VII7"/>
<reference evidence="1 2" key="1">
    <citation type="journal article" date="2003" name="Mol. Microbiol.">
        <title>Genome-based analysis of virulence genes in a non-biofilm-forming Staphylococcus epidermidis strain (ATCC 12228).</title>
        <authorList>
            <person name="Zhang Y.Q."/>
            <person name="Ren S.X."/>
            <person name="Li H.L."/>
            <person name="Wang Y.X."/>
            <person name="Fu G."/>
            <person name="Yang J."/>
            <person name="Qin Z.Q."/>
            <person name="Miao Y.G."/>
            <person name="Wang W.Y."/>
            <person name="Chen R.S."/>
            <person name="Shen Y."/>
            <person name="Chen Z."/>
            <person name="Yuan Z.H."/>
            <person name="Zhao G.P."/>
            <person name="Qu D."/>
            <person name="Danchin A."/>
            <person name="Wen Y.M."/>
        </authorList>
    </citation>
    <scope>NUCLEOTIDE SEQUENCE [LARGE SCALE GENOMIC DNA]</scope>
    <source>
        <strain evidence="2">ATCC 12228 / FDA PCI 1200</strain>
    </source>
</reference>
<dbReference type="OrthoDB" id="9859225at2"/>
<name>A0A0H2VII7_STAES</name>
<dbReference type="HOGENOM" id="CLU_3258137_0_0_9"/>
<protein>
    <submittedName>
        <fullName evidence="1">Uncharacterized protein</fullName>
    </submittedName>
</protein>